<organism evidence="2 3">
    <name type="scientific">Venustampulla echinocandica</name>
    <dbReference type="NCBI Taxonomy" id="2656787"/>
    <lineage>
        <taxon>Eukaryota</taxon>
        <taxon>Fungi</taxon>
        <taxon>Dikarya</taxon>
        <taxon>Ascomycota</taxon>
        <taxon>Pezizomycotina</taxon>
        <taxon>Leotiomycetes</taxon>
        <taxon>Helotiales</taxon>
        <taxon>Pleuroascaceae</taxon>
        <taxon>Venustampulla</taxon>
    </lineage>
</organism>
<feature type="region of interest" description="Disordered" evidence="1">
    <location>
        <begin position="414"/>
        <end position="433"/>
    </location>
</feature>
<feature type="compositionally biased region" description="Low complexity" evidence="1">
    <location>
        <begin position="75"/>
        <end position="117"/>
    </location>
</feature>
<evidence type="ECO:0000313" key="2">
    <source>
        <dbReference type="EMBL" id="RDL34768.1"/>
    </source>
</evidence>
<evidence type="ECO:0000313" key="3">
    <source>
        <dbReference type="Proteomes" id="UP000254866"/>
    </source>
</evidence>
<gene>
    <name evidence="2" type="ORF">BP5553_07896</name>
</gene>
<evidence type="ECO:0000256" key="1">
    <source>
        <dbReference type="SAM" id="MobiDB-lite"/>
    </source>
</evidence>
<dbReference type="AlphaFoldDB" id="A0A370THV7"/>
<dbReference type="OrthoDB" id="3557274at2759"/>
<keyword evidence="3" id="KW-1185">Reference proteome</keyword>
<name>A0A370THV7_9HELO</name>
<feature type="region of interest" description="Disordered" evidence="1">
    <location>
        <begin position="75"/>
        <end position="175"/>
    </location>
</feature>
<protein>
    <submittedName>
        <fullName evidence="2">Uncharacterized protein</fullName>
    </submittedName>
</protein>
<feature type="region of interest" description="Disordered" evidence="1">
    <location>
        <begin position="264"/>
        <end position="321"/>
    </location>
</feature>
<dbReference type="GeneID" id="43600745"/>
<feature type="compositionally biased region" description="Low complexity" evidence="1">
    <location>
        <begin position="439"/>
        <end position="457"/>
    </location>
</feature>
<dbReference type="EMBL" id="NPIC01000007">
    <property type="protein sequence ID" value="RDL34768.1"/>
    <property type="molecule type" value="Genomic_DNA"/>
</dbReference>
<feature type="region of interest" description="Disordered" evidence="1">
    <location>
        <begin position="1"/>
        <end position="23"/>
    </location>
</feature>
<feature type="compositionally biased region" description="Low complexity" evidence="1">
    <location>
        <begin position="14"/>
        <end position="23"/>
    </location>
</feature>
<comment type="caution">
    <text evidence="2">The sequence shown here is derived from an EMBL/GenBank/DDBJ whole genome shotgun (WGS) entry which is preliminary data.</text>
</comment>
<feature type="compositionally biased region" description="Low complexity" evidence="1">
    <location>
        <begin position="126"/>
        <end position="175"/>
    </location>
</feature>
<sequence length="633" mass="63276">MGVVATGSAIHPNTTSLTSLRSTASRPVSLGAAVSSIRSSAIHPNTTSLTSLRSTASRPVSLGAAVSSIRSSAISSTIPTSSGTSPSGTVPASSLSTSSGSFSSQSPLTSSSSQITSKNDTATVFGSSSKSLPSGLSTGSQSSTGSQPATTLASATTSQSASSGSSSSSLRSSSISTGPIITTVTTSGSTQILTLLPSSITSPPTLVINWSTVIPTTTSGVSSATHDSHGWPIIPAVNCWFCPPSGGVGGIGFVIPGITGPGILPPPPPGVEPPPGFSSNMPSITLDSAGDPTYESTEPTSQPTNSASTNTKSSSSSCTSTTTGYDLYVTCTSVTSTALLTSFGSASCETSKVTTTGCDVTTTASTTTVGACPLSASASISAVYLSERAAAGTVVSGTTYPLALWPTEDSVSSSLAVPTSGSSSGSLSGSSASSTSSVASTLATSTSRSPLSSAPLLTTPPPTPPPTTTTTSTAPTGPTGFHLVALRCSAATCKDTLEIVPSAQDSCGTIAQNQKAWWGGAFPHPAEEQTESAADQIPPFSVLKDSNDFDLIYAFGNDFSADLCGLPKLNFTFTQSSSTQWTWLDTDNNSGTCYDNTGSQASTCSHSDLTYTAQELLVCVQPNNPSYCASVSV</sequence>
<feature type="compositionally biased region" description="Polar residues" evidence="1">
    <location>
        <begin position="294"/>
        <end position="303"/>
    </location>
</feature>
<feature type="region of interest" description="Disordered" evidence="1">
    <location>
        <begin position="439"/>
        <end position="477"/>
    </location>
</feature>
<feature type="compositionally biased region" description="Low complexity" evidence="1">
    <location>
        <begin position="468"/>
        <end position="477"/>
    </location>
</feature>
<feature type="compositionally biased region" description="Polar residues" evidence="1">
    <location>
        <begin position="277"/>
        <end position="286"/>
    </location>
</feature>
<accession>A0A370THV7</accession>
<feature type="compositionally biased region" description="Pro residues" evidence="1">
    <location>
        <begin position="458"/>
        <end position="467"/>
    </location>
</feature>
<feature type="compositionally biased region" description="Pro residues" evidence="1">
    <location>
        <begin position="264"/>
        <end position="276"/>
    </location>
</feature>
<dbReference type="Proteomes" id="UP000254866">
    <property type="component" value="Unassembled WGS sequence"/>
</dbReference>
<proteinExistence type="predicted"/>
<dbReference type="RefSeq" id="XP_031867750.1">
    <property type="nucleotide sequence ID" value="XM_032016519.1"/>
</dbReference>
<reference evidence="2 3" key="1">
    <citation type="journal article" date="2018" name="IMA Fungus">
        <title>IMA Genome-F 9: Draft genome sequence of Annulohypoxylon stygium, Aspergillus mulundensis, Berkeleyomyces basicola (syn. Thielaviopsis basicola), Ceratocystis smalleyi, two Cercospora beticola strains, Coleophoma cylindrospora, Fusarium fracticaudum, Phialophora cf. hyalina, and Morchella septimelata.</title>
        <authorList>
            <person name="Wingfield B.D."/>
            <person name="Bills G.F."/>
            <person name="Dong Y."/>
            <person name="Huang W."/>
            <person name="Nel W.J."/>
            <person name="Swalarsk-Parry B.S."/>
            <person name="Vaghefi N."/>
            <person name="Wilken P.M."/>
            <person name="An Z."/>
            <person name="de Beer Z.W."/>
            <person name="De Vos L."/>
            <person name="Chen L."/>
            <person name="Duong T.A."/>
            <person name="Gao Y."/>
            <person name="Hammerbacher A."/>
            <person name="Kikkert J.R."/>
            <person name="Li Y."/>
            <person name="Li H."/>
            <person name="Li K."/>
            <person name="Li Q."/>
            <person name="Liu X."/>
            <person name="Ma X."/>
            <person name="Naidoo K."/>
            <person name="Pethybridge S.J."/>
            <person name="Sun J."/>
            <person name="Steenkamp E.T."/>
            <person name="van der Nest M.A."/>
            <person name="van Wyk S."/>
            <person name="Wingfield M.J."/>
            <person name="Xiong C."/>
            <person name="Yue Q."/>
            <person name="Zhang X."/>
        </authorList>
    </citation>
    <scope>NUCLEOTIDE SEQUENCE [LARGE SCALE GENOMIC DNA]</scope>
    <source>
        <strain evidence="2 3">BP 5553</strain>
    </source>
</reference>
<feature type="compositionally biased region" description="Low complexity" evidence="1">
    <location>
        <begin position="304"/>
        <end position="321"/>
    </location>
</feature>